<dbReference type="Gene3D" id="3.10.28.10">
    <property type="entry name" value="Homing endonucleases"/>
    <property type="match status" value="2"/>
</dbReference>
<dbReference type="PANTHER" id="PTHR36181">
    <property type="entry name" value="INTRON-ENCODED ENDONUCLEASE AI3-RELATED"/>
    <property type="match status" value="1"/>
</dbReference>
<gene>
    <name evidence="2" type="ORF">PMAA_m0440</name>
</gene>
<dbReference type="SUPFAM" id="SSF55608">
    <property type="entry name" value="Homing endonucleases"/>
    <property type="match status" value="2"/>
</dbReference>
<evidence type="ECO:0000259" key="1">
    <source>
        <dbReference type="Pfam" id="PF00961"/>
    </source>
</evidence>
<keyword evidence="3" id="KW-1185">Reference proteome</keyword>
<keyword evidence="2" id="KW-0540">Nuclease</keyword>
<dbReference type="VEuPathDB" id="FungiDB:PMAA_m0440"/>
<name>H9CNU0_TALMQ</name>
<proteinExistence type="predicted"/>
<protein>
    <submittedName>
        <fullName evidence="2">Intron-encoded LAGLIDADG endonuclease family protein</fullName>
    </submittedName>
</protein>
<dbReference type="GO" id="GO:0004519">
    <property type="term" value="F:endonuclease activity"/>
    <property type="evidence" value="ECO:0007669"/>
    <property type="project" value="UniProtKB-KW"/>
</dbReference>
<evidence type="ECO:0000313" key="2">
    <source>
        <dbReference type="EMBL" id="AFD95984.1"/>
    </source>
</evidence>
<keyword evidence="2" id="KW-0496">Mitochondrion</keyword>
<organism evidence="3">
    <name type="scientific">Talaromyces marneffei (strain ATCC 18224 / CBS 334.59 / QM 7333)</name>
    <name type="common">Penicillium marneffei</name>
    <dbReference type="NCBI Taxonomy" id="441960"/>
    <lineage>
        <taxon>Eukaryota</taxon>
        <taxon>Fungi</taxon>
        <taxon>Dikarya</taxon>
        <taxon>Ascomycota</taxon>
        <taxon>Pezizomycotina</taxon>
        <taxon>Eurotiomycetes</taxon>
        <taxon>Eurotiomycetidae</taxon>
        <taxon>Eurotiales</taxon>
        <taxon>Trichocomaceae</taxon>
        <taxon>Talaromyces</taxon>
        <taxon>Talaromyces sect. Talaromyces</taxon>
    </lineage>
</organism>
<keyword evidence="2" id="KW-0255">Endonuclease</keyword>
<accession>H9CNU0</accession>
<feature type="domain" description="Homing endonuclease LAGLIDADG" evidence="1">
    <location>
        <begin position="204"/>
        <end position="300"/>
    </location>
</feature>
<dbReference type="Proteomes" id="UP000001294">
    <property type="component" value="Mitochondrion"/>
</dbReference>
<geneLocation type="mitochondrion" evidence="2"/>
<reference evidence="2 3" key="1">
    <citation type="journal article" date="2012" name="BMC Genomics">
        <title>Sequencing of mitochondrial genomes of nine Aspergillus and Penicillium species identifies mobile introns and accessory genes as main sources of genome size variability.</title>
        <authorList>
            <person name="Joardar V."/>
            <person name="Abrams N.F."/>
            <person name="Hostetler J."/>
            <person name="Paukstelis P.J."/>
            <person name="Pakala S."/>
            <person name="Pakala S.B."/>
            <person name="Zafar N."/>
            <person name="Abolude O.O."/>
            <person name="Payne G."/>
            <person name="Andrianopoulos A."/>
            <person name="Denning D.W."/>
            <person name="Nierman W.C."/>
        </authorList>
    </citation>
    <scope>NUCLEOTIDE SEQUENCE [LARGE SCALE GENOMIC DNA]</scope>
    <source>
        <strain evidence="3">ATCC 18224 / CBS 334.59 / QM 7333</strain>
    </source>
</reference>
<sequence>MGLLTLLYAETASLLSFKYFINSTTLYLLNDIVKKLKQRSKSAGYILISSKSKSDITSETLRNGIVVNSENVKPISNHVSKHLKPLNDEQLGHYLAGLIDGDGYFSKIPQLVIAFSSPDAFLAYYLKEKLVYANVKKVKNKNVYLLVVSKKEGILKVINLINGKIRLEHRYDQIINYIINNDKYKDININFTLNTSNDFSNHWLAGFTDGDGSFQIKIINRTTRVRPEIRLNYQIEHRKDLILKKIKTFLGGNIGYRKSQDTYYYGSTSFGSAKNVIQYFDEYHLQSRKYLSYLRWRKVYFLIQNKEHLNDKGLFKILIIKSLLNKHEDTTI</sequence>
<dbReference type="Pfam" id="PF00961">
    <property type="entry name" value="LAGLIDADG_1"/>
    <property type="match status" value="1"/>
</dbReference>
<dbReference type="InterPro" id="IPR004860">
    <property type="entry name" value="LAGLIDADG_dom"/>
</dbReference>
<dbReference type="AlphaFoldDB" id="H9CNU0"/>
<dbReference type="PANTHER" id="PTHR36181:SF3">
    <property type="entry name" value="INTRON-ENCODED DNA ENDONUCLEASE AI5 BETA"/>
    <property type="match status" value="1"/>
</dbReference>
<keyword evidence="2" id="KW-0378">Hydrolase</keyword>
<dbReference type="EMBL" id="JQ354997">
    <property type="protein sequence ID" value="AFD95984.1"/>
    <property type="molecule type" value="Genomic_DNA"/>
</dbReference>
<dbReference type="InterPro" id="IPR051289">
    <property type="entry name" value="LAGLIDADG_Endonuclease"/>
</dbReference>
<evidence type="ECO:0000313" key="3">
    <source>
        <dbReference type="Proteomes" id="UP000001294"/>
    </source>
</evidence>
<dbReference type="GO" id="GO:0005739">
    <property type="term" value="C:mitochondrion"/>
    <property type="evidence" value="ECO:0007669"/>
    <property type="project" value="UniProtKB-ARBA"/>
</dbReference>
<dbReference type="STRING" id="441960.H9CNU0"/>
<dbReference type="InterPro" id="IPR027434">
    <property type="entry name" value="Homing_endonucl"/>
</dbReference>